<dbReference type="InterPro" id="IPR020843">
    <property type="entry name" value="ER"/>
</dbReference>
<dbReference type="GeneID" id="36575821"/>
<evidence type="ECO:0000256" key="1">
    <source>
        <dbReference type="ARBA" id="ARBA00023002"/>
    </source>
</evidence>
<dbReference type="Proteomes" id="UP000241818">
    <property type="component" value="Unassembled WGS sequence"/>
</dbReference>
<dbReference type="InterPro" id="IPR011032">
    <property type="entry name" value="GroES-like_sf"/>
</dbReference>
<evidence type="ECO:0000259" key="2">
    <source>
        <dbReference type="SMART" id="SM00829"/>
    </source>
</evidence>
<reference evidence="3 4" key="1">
    <citation type="journal article" date="2018" name="New Phytol.">
        <title>Comparative genomics and transcriptomics depict ericoid mycorrhizal fungi as versatile saprotrophs and plant mutualists.</title>
        <authorList>
            <person name="Martino E."/>
            <person name="Morin E."/>
            <person name="Grelet G.A."/>
            <person name="Kuo A."/>
            <person name="Kohler A."/>
            <person name="Daghino S."/>
            <person name="Barry K.W."/>
            <person name="Cichocki N."/>
            <person name="Clum A."/>
            <person name="Dockter R.B."/>
            <person name="Hainaut M."/>
            <person name="Kuo R.C."/>
            <person name="LaButti K."/>
            <person name="Lindahl B.D."/>
            <person name="Lindquist E.A."/>
            <person name="Lipzen A."/>
            <person name="Khouja H.R."/>
            <person name="Magnuson J."/>
            <person name="Murat C."/>
            <person name="Ohm R.A."/>
            <person name="Singer S.W."/>
            <person name="Spatafora J.W."/>
            <person name="Wang M."/>
            <person name="Veneault-Fourrey C."/>
            <person name="Henrissat B."/>
            <person name="Grigoriev I.V."/>
            <person name="Martin F.M."/>
            <person name="Perotto S."/>
        </authorList>
    </citation>
    <scope>NUCLEOTIDE SEQUENCE [LARGE SCALE GENOMIC DNA]</scope>
    <source>
        <strain evidence="3 4">ATCC 22711</strain>
    </source>
</reference>
<gene>
    <name evidence="3" type="ORF">M430DRAFT_45116</name>
</gene>
<feature type="domain" description="Enoyl reductase (ER)" evidence="2">
    <location>
        <begin position="22"/>
        <end position="336"/>
    </location>
</feature>
<dbReference type="EMBL" id="KZ679017">
    <property type="protein sequence ID" value="PSS08978.1"/>
    <property type="molecule type" value="Genomic_DNA"/>
</dbReference>
<dbReference type="AlphaFoldDB" id="A0A2T3ARI0"/>
<dbReference type="InterPro" id="IPR036291">
    <property type="entry name" value="NAD(P)-bd_dom_sf"/>
</dbReference>
<dbReference type="FunFam" id="3.40.50.720:FF:000121">
    <property type="entry name" value="Prostaglandin reductase 2"/>
    <property type="match status" value="1"/>
</dbReference>
<dbReference type="Pfam" id="PF00107">
    <property type="entry name" value="ADH_zinc_N"/>
    <property type="match status" value="1"/>
</dbReference>
<dbReference type="SUPFAM" id="SSF50129">
    <property type="entry name" value="GroES-like"/>
    <property type="match status" value="1"/>
</dbReference>
<sequence>MSQSTYQTVVLAQRPTANIVPGETFRLKTDPLLTEADLKDGQVLIETLYLSLDPAMRGWLKDTRSYLPPVQLGERMRGAAIGKIIASKAASFAVGDYVAGVTGWTELAIADATSITRLELPPNGKLTDALGVLGMTGLTAYFGILEVGKVKAGDFVVVSGAAGATGSVVCQIAKIKGAKVLGLAGSDEKVKWLQELGCDEALNYKAPGFAESFHEKTTDLIDVFFDNVGGEILELALAKAKPHARFVMCGAISQYNKTIPSGPRNLTQVIVNRIRMEGFIVLDFAAQYGTARKELAQWLAEGKIQRKETIVKGGLAAAEQALLGLFEGINTGKMLVEIKADEGSGSKL</sequence>
<dbReference type="OrthoDB" id="809632at2759"/>
<dbReference type="InterPro" id="IPR045010">
    <property type="entry name" value="MDR_fam"/>
</dbReference>
<accession>A0A2T3ARI0</accession>
<dbReference type="Gene3D" id="3.40.50.720">
    <property type="entry name" value="NAD(P)-binding Rossmann-like Domain"/>
    <property type="match status" value="1"/>
</dbReference>
<dbReference type="InParanoid" id="A0A2T3ARI0"/>
<dbReference type="GO" id="GO:0016628">
    <property type="term" value="F:oxidoreductase activity, acting on the CH-CH group of donors, NAD or NADP as acceptor"/>
    <property type="evidence" value="ECO:0007669"/>
    <property type="project" value="InterPro"/>
</dbReference>
<dbReference type="SUPFAM" id="SSF51735">
    <property type="entry name" value="NAD(P)-binding Rossmann-fold domains"/>
    <property type="match status" value="1"/>
</dbReference>
<protein>
    <recommendedName>
        <fullName evidence="2">Enoyl reductase (ER) domain-containing protein</fullName>
    </recommendedName>
</protein>
<evidence type="ECO:0000313" key="3">
    <source>
        <dbReference type="EMBL" id="PSS08978.1"/>
    </source>
</evidence>
<dbReference type="Gene3D" id="3.90.180.10">
    <property type="entry name" value="Medium-chain alcohol dehydrogenases, catalytic domain"/>
    <property type="match status" value="1"/>
</dbReference>
<keyword evidence="4" id="KW-1185">Reference proteome</keyword>
<dbReference type="InterPro" id="IPR041694">
    <property type="entry name" value="ADH_N_2"/>
</dbReference>
<dbReference type="PANTHER" id="PTHR43205">
    <property type="entry name" value="PROSTAGLANDIN REDUCTASE"/>
    <property type="match status" value="1"/>
</dbReference>
<dbReference type="Pfam" id="PF16884">
    <property type="entry name" value="ADH_N_2"/>
    <property type="match status" value="1"/>
</dbReference>
<dbReference type="CDD" id="cd05288">
    <property type="entry name" value="PGDH"/>
    <property type="match status" value="1"/>
</dbReference>
<proteinExistence type="predicted"/>
<name>A0A2T3ARI0_AMORE</name>
<organism evidence="3 4">
    <name type="scientific">Amorphotheca resinae ATCC 22711</name>
    <dbReference type="NCBI Taxonomy" id="857342"/>
    <lineage>
        <taxon>Eukaryota</taxon>
        <taxon>Fungi</taxon>
        <taxon>Dikarya</taxon>
        <taxon>Ascomycota</taxon>
        <taxon>Pezizomycotina</taxon>
        <taxon>Leotiomycetes</taxon>
        <taxon>Helotiales</taxon>
        <taxon>Amorphothecaceae</taxon>
        <taxon>Amorphotheca</taxon>
    </lineage>
</organism>
<dbReference type="RefSeq" id="XP_024717276.1">
    <property type="nucleotide sequence ID" value="XM_024867740.1"/>
</dbReference>
<dbReference type="InterPro" id="IPR013149">
    <property type="entry name" value="ADH-like_C"/>
</dbReference>
<dbReference type="SMART" id="SM00829">
    <property type="entry name" value="PKS_ER"/>
    <property type="match status" value="1"/>
</dbReference>
<keyword evidence="1" id="KW-0560">Oxidoreductase</keyword>
<dbReference type="FunCoup" id="A0A2T3ARI0">
    <property type="interactions" value="372"/>
</dbReference>
<dbReference type="PANTHER" id="PTHR43205:SF42">
    <property type="entry name" value="ALCOHOL DEHYDROGENASE, ZINC-CONTAINING (AFU_ORTHOLOGUE AFUA_7G04530)"/>
    <property type="match status" value="1"/>
</dbReference>
<evidence type="ECO:0000313" key="4">
    <source>
        <dbReference type="Proteomes" id="UP000241818"/>
    </source>
</evidence>